<dbReference type="GO" id="GO:0042806">
    <property type="term" value="F:fucose binding"/>
    <property type="evidence" value="ECO:0007669"/>
    <property type="project" value="TreeGrafter"/>
</dbReference>
<dbReference type="AlphaFoldDB" id="A0A8H6SNB7"/>
<name>A0A8H6SNB7_MYCCL</name>
<dbReference type="Gene3D" id="3.40.1650.10">
    <property type="entry name" value="RbsD-like domain"/>
    <property type="match status" value="1"/>
</dbReference>
<dbReference type="InterPro" id="IPR050443">
    <property type="entry name" value="RbsD/FucU_mutarotase"/>
</dbReference>
<keyword evidence="5" id="KW-1185">Reference proteome</keyword>
<gene>
    <name evidence="4" type="ORF">HMN09_00880500</name>
</gene>
<dbReference type="InterPro" id="IPR023750">
    <property type="entry name" value="RbsD-like_sf"/>
</dbReference>
<comment type="catalytic activity">
    <reaction evidence="2">
        <text>alpha-L-fucose = beta-L-fucose</text>
        <dbReference type="Rhea" id="RHEA:25580"/>
        <dbReference type="ChEBI" id="CHEBI:42548"/>
        <dbReference type="ChEBI" id="CHEBI:42589"/>
        <dbReference type="EC" id="5.1.3.29"/>
    </reaction>
</comment>
<dbReference type="EC" id="5.1.3.29" evidence="3"/>
<proteinExistence type="predicted"/>
<evidence type="ECO:0000256" key="2">
    <source>
        <dbReference type="ARBA" id="ARBA00036324"/>
    </source>
</evidence>
<comment type="caution">
    <text evidence="4">The sequence shown here is derived from an EMBL/GenBank/DDBJ whole genome shotgun (WGS) entry which is preliminary data.</text>
</comment>
<dbReference type="OrthoDB" id="10011710at2759"/>
<dbReference type="SUPFAM" id="SSF102546">
    <property type="entry name" value="RbsD-like"/>
    <property type="match status" value="1"/>
</dbReference>
<dbReference type="GO" id="GO:0036373">
    <property type="term" value="F:L-fucose mutarotase activity"/>
    <property type="evidence" value="ECO:0007669"/>
    <property type="project" value="UniProtKB-EC"/>
</dbReference>
<accession>A0A8H6SNB7</accession>
<dbReference type="Pfam" id="PF05025">
    <property type="entry name" value="RbsD_FucU"/>
    <property type="match status" value="1"/>
</dbReference>
<keyword evidence="1" id="KW-0413">Isomerase</keyword>
<evidence type="ECO:0000256" key="1">
    <source>
        <dbReference type="ARBA" id="ARBA00023235"/>
    </source>
</evidence>
<dbReference type="EMBL" id="JACAZE010000012">
    <property type="protein sequence ID" value="KAF7302464.1"/>
    <property type="molecule type" value="Genomic_DNA"/>
</dbReference>
<sequence length="152" mass="16480">MLKNIDPLLTPELLHALRSMGHGDTIAIVDANFPAAATASSGPNANAVLVRLPGANATQAANAILSVLPLDDFVPQAAWCMAVVDDPEANLPIMDEFQGLIKQHEDERFVLGKLERFAFYEEARKAYCVVSTSETRLYGNLLLMKGVVRTAE</sequence>
<evidence type="ECO:0000313" key="4">
    <source>
        <dbReference type="EMBL" id="KAF7302464.1"/>
    </source>
</evidence>
<evidence type="ECO:0000313" key="5">
    <source>
        <dbReference type="Proteomes" id="UP000613580"/>
    </source>
</evidence>
<dbReference type="PANTHER" id="PTHR31690">
    <property type="entry name" value="FUCOSE MUTAROTASE"/>
    <property type="match status" value="1"/>
</dbReference>
<dbReference type="Proteomes" id="UP000613580">
    <property type="component" value="Unassembled WGS sequence"/>
</dbReference>
<dbReference type="PANTHER" id="PTHR31690:SF4">
    <property type="entry name" value="FUCOSE MUTAROTASE"/>
    <property type="match status" value="1"/>
</dbReference>
<dbReference type="InterPro" id="IPR007721">
    <property type="entry name" value="RbsD_FucU"/>
</dbReference>
<reference evidence="4" key="1">
    <citation type="submission" date="2020-05" db="EMBL/GenBank/DDBJ databases">
        <title>Mycena genomes resolve the evolution of fungal bioluminescence.</title>
        <authorList>
            <person name="Tsai I.J."/>
        </authorList>
    </citation>
    <scope>NUCLEOTIDE SEQUENCE</scope>
    <source>
        <strain evidence="4">110903Hualien_Pintung</strain>
    </source>
</reference>
<organism evidence="4 5">
    <name type="scientific">Mycena chlorophos</name>
    <name type="common">Agaric fungus</name>
    <name type="synonym">Agaricus chlorophos</name>
    <dbReference type="NCBI Taxonomy" id="658473"/>
    <lineage>
        <taxon>Eukaryota</taxon>
        <taxon>Fungi</taxon>
        <taxon>Dikarya</taxon>
        <taxon>Basidiomycota</taxon>
        <taxon>Agaricomycotina</taxon>
        <taxon>Agaricomycetes</taxon>
        <taxon>Agaricomycetidae</taxon>
        <taxon>Agaricales</taxon>
        <taxon>Marasmiineae</taxon>
        <taxon>Mycenaceae</taxon>
        <taxon>Mycena</taxon>
    </lineage>
</organism>
<protein>
    <recommendedName>
        <fullName evidence="3">L-fucose mutarotase</fullName>
        <ecNumber evidence="3">5.1.3.29</ecNumber>
    </recommendedName>
</protein>
<evidence type="ECO:0000256" key="3">
    <source>
        <dbReference type="ARBA" id="ARBA00038859"/>
    </source>
</evidence>
<dbReference type="GO" id="GO:0006004">
    <property type="term" value="P:fucose metabolic process"/>
    <property type="evidence" value="ECO:0007669"/>
    <property type="project" value="TreeGrafter"/>
</dbReference>